<organism evidence="9 10">
    <name type="scientific">Vavraia culicis (isolate floridensis)</name>
    <name type="common">Microsporidian parasite</name>
    <dbReference type="NCBI Taxonomy" id="948595"/>
    <lineage>
        <taxon>Eukaryota</taxon>
        <taxon>Fungi</taxon>
        <taxon>Fungi incertae sedis</taxon>
        <taxon>Microsporidia</taxon>
        <taxon>Pleistophoridae</taxon>
        <taxon>Vavraia</taxon>
    </lineage>
</organism>
<feature type="domain" description="Helicase C-terminal" evidence="8">
    <location>
        <begin position="487"/>
        <end position="655"/>
    </location>
</feature>
<comment type="similarity">
    <text evidence="1">Belongs to the helicase family. SKI2 subfamily.</text>
</comment>
<keyword evidence="10" id="KW-1185">Reference proteome</keyword>
<name>L2GT55_VAVCU</name>
<evidence type="ECO:0000256" key="6">
    <source>
        <dbReference type="SAM" id="MobiDB-lite"/>
    </source>
</evidence>
<feature type="compositionally biased region" description="Basic and acidic residues" evidence="6">
    <location>
        <begin position="349"/>
        <end position="372"/>
    </location>
</feature>
<feature type="region of interest" description="Disordered" evidence="6">
    <location>
        <begin position="736"/>
        <end position="755"/>
    </location>
</feature>
<keyword evidence="5" id="KW-0067">ATP-binding</keyword>
<dbReference type="SMART" id="SM01142">
    <property type="entry name" value="DSHCT"/>
    <property type="match status" value="1"/>
</dbReference>
<dbReference type="SMART" id="SM00487">
    <property type="entry name" value="DEXDc"/>
    <property type="match status" value="1"/>
</dbReference>
<dbReference type="GO" id="GO:0016787">
    <property type="term" value="F:hydrolase activity"/>
    <property type="evidence" value="ECO:0007669"/>
    <property type="project" value="UniProtKB-KW"/>
</dbReference>
<evidence type="ECO:0000259" key="7">
    <source>
        <dbReference type="PROSITE" id="PS51192"/>
    </source>
</evidence>
<dbReference type="InterPro" id="IPR050699">
    <property type="entry name" value="RNA-DNA_Helicase"/>
</dbReference>
<dbReference type="HOGENOM" id="CLU_002902_0_2_1"/>
<evidence type="ECO:0000259" key="8">
    <source>
        <dbReference type="PROSITE" id="PS51194"/>
    </source>
</evidence>
<evidence type="ECO:0000256" key="2">
    <source>
        <dbReference type="ARBA" id="ARBA00022741"/>
    </source>
</evidence>
<protein>
    <submittedName>
        <fullName evidence="9">Uncharacterized protein</fullName>
    </submittedName>
</protein>
<evidence type="ECO:0000313" key="10">
    <source>
        <dbReference type="Proteomes" id="UP000011081"/>
    </source>
</evidence>
<dbReference type="InterPro" id="IPR001650">
    <property type="entry name" value="Helicase_C-like"/>
</dbReference>
<dbReference type="Proteomes" id="UP000011081">
    <property type="component" value="Unassembled WGS sequence"/>
</dbReference>
<dbReference type="Pfam" id="PF08148">
    <property type="entry name" value="DSHCT"/>
    <property type="match status" value="1"/>
</dbReference>
<dbReference type="Gene3D" id="1.10.3380.30">
    <property type="match status" value="1"/>
</dbReference>
<dbReference type="VEuPathDB" id="MicrosporidiaDB:VCUG_01709"/>
<dbReference type="InterPro" id="IPR011545">
    <property type="entry name" value="DEAD/DEAH_box_helicase_dom"/>
</dbReference>
<accession>L2GT55</accession>
<dbReference type="PANTHER" id="PTHR12131:SF1">
    <property type="entry name" value="ATP-DEPENDENT RNA HELICASE SUPV3L1, MITOCHONDRIAL-RELATED"/>
    <property type="match status" value="1"/>
</dbReference>
<dbReference type="GO" id="GO:0003724">
    <property type="term" value="F:RNA helicase activity"/>
    <property type="evidence" value="ECO:0007669"/>
    <property type="project" value="InterPro"/>
</dbReference>
<dbReference type="GO" id="GO:0003723">
    <property type="term" value="F:RNA binding"/>
    <property type="evidence" value="ECO:0007669"/>
    <property type="project" value="InterPro"/>
</dbReference>
<evidence type="ECO:0000256" key="5">
    <source>
        <dbReference type="ARBA" id="ARBA00022840"/>
    </source>
</evidence>
<feature type="compositionally biased region" description="Basic and acidic residues" evidence="6">
    <location>
        <begin position="968"/>
        <end position="985"/>
    </location>
</feature>
<dbReference type="InterPro" id="IPR012961">
    <property type="entry name" value="Ski2/MTR4_C"/>
</dbReference>
<dbReference type="PANTHER" id="PTHR12131">
    <property type="entry name" value="ATP-DEPENDENT RNA AND DNA HELICASE"/>
    <property type="match status" value="1"/>
</dbReference>
<dbReference type="InterPro" id="IPR027417">
    <property type="entry name" value="P-loop_NTPase"/>
</dbReference>
<reference evidence="10" key="1">
    <citation type="submission" date="2011-03" db="EMBL/GenBank/DDBJ databases">
        <title>The genome sequence of Vavraia culicis strain floridensis.</title>
        <authorList>
            <consortium name="The Broad Institute Genome Sequencing Platform"/>
            <person name="Cuomo C."/>
            <person name="Becnel J."/>
            <person name="Sanscrainte N."/>
            <person name="Young S.K."/>
            <person name="Zeng Q."/>
            <person name="Gargeya S."/>
            <person name="Fitzgerald M."/>
            <person name="Haas B."/>
            <person name="Abouelleil A."/>
            <person name="Alvarado L."/>
            <person name="Arachchi H.M."/>
            <person name="Berlin A."/>
            <person name="Chapman S.B."/>
            <person name="Gearin G."/>
            <person name="Goldberg J."/>
            <person name="Griggs A."/>
            <person name="Gujja S."/>
            <person name="Hansen M."/>
            <person name="Heiman D."/>
            <person name="Howarth C."/>
            <person name="Larimer J."/>
            <person name="Lui A."/>
            <person name="MacDonald P.J.P."/>
            <person name="McCowen C."/>
            <person name="Montmayeur A."/>
            <person name="Murphy C."/>
            <person name="Neiman D."/>
            <person name="Pearson M."/>
            <person name="Priest M."/>
            <person name="Roberts A."/>
            <person name="Saif S."/>
            <person name="Shea T."/>
            <person name="Sisk P."/>
            <person name="Stolte C."/>
            <person name="Sykes S."/>
            <person name="Wortman J."/>
            <person name="Nusbaum C."/>
            <person name="Birren B."/>
        </authorList>
    </citation>
    <scope>NUCLEOTIDE SEQUENCE [LARGE SCALE GENOMIC DNA]</scope>
    <source>
        <strain evidence="10">floridensis</strain>
    </source>
</reference>
<feature type="compositionally biased region" description="Basic and acidic residues" evidence="6">
    <location>
        <begin position="316"/>
        <end position="335"/>
    </location>
</feature>
<feature type="domain" description="Helicase ATP-binding" evidence="7">
    <location>
        <begin position="81"/>
        <end position="235"/>
    </location>
</feature>
<gene>
    <name evidence="9" type="ORF">VCUG_01709</name>
</gene>
<evidence type="ECO:0000256" key="1">
    <source>
        <dbReference type="ARBA" id="ARBA00010140"/>
    </source>
</evidence>
<dbReference type="PIRSF" id="PIRSF005198">
    <property type="entry name" value="Antiviral_helicase_SKI2"/>
    <property type="match status" value="1"/>
</dbReference>
<keyword evidence="2" id="KW-0547">Nucleotide-binding</keyword>
<dbReference type="InterPro" id="IPR016438">
    <property type="entry name" value="SKI2-like"/>
</dbReference>
<dbReference type="STRING" id="948595.L2GT55"/>
<dbReference type="PROSITE" id="PS51192">
    <property type="entry name" value="HELICASE_ATP_BIND_1"/>
    <property type="match status" value="1"/>
</dbReference>
<feature type="region of interest" description="Disordered" evidence="6">
    <location>
        <begin position="272"/>
        <end position="298"/>
    </location>
</feature>
<dbReference type="GO" id="GO:0006401">
    <property type="term" value="P:RNA catabolic process"/>
    <property type="evidence" value="ECO:0007669"/>
    <property type="project" value="InterPro"/>
</dbReference>
<dbReference type="GO" id="GO:0005524">
    <property type="term" value="F:ATP binding"/>
    <property type="evidence" value="ECO:0007669"/>
    <property type="project" value="UniProtKB-KW"/>
</dbReference>
<proteinExistence type="inferred from homology"/>
<dbReference type="Gene3D" id="3.40.50.300">
    <property type="entry name" value="P-loop containing nucleotide triphosphate hydrolases"/>
    <property type="match status" value="2"/>
</dbReference>
<feature type="region of interest" description="Disordered" evidence="6">
    <location>
        <begin position="946"/>
        <end position="1052"/>
    </location>
</feature>
<feature type="compositionally biased region" description="Basic and acidic residues" evidence="6">
    <location>
        <begin position="736"/>
        <end position="754"/>
    </location>
</feature>
<dbReference type="OrthoDB" id="64767at2759"/>
<evidence type="ECO:0000256" key="3">
    <source>
        <dbReference type="ARBA" id="ARBA00022801"/>
    </source>
</evidence>
<keyword evidence="3" id="KW-0378">Hydrolase</keyword>
<dbReference type="OMA" id="LNMPAKC"/>
<keyword evidence="4" id="KW-0347">Helicase</keyword>
<dbReference type="FunCoup" id="L2GT55">
    <property type="interactions" value="281"/>
</dbReference>
<dbReference type="AlphaFoldDB" id="L2GT55"/>
<dbReference type="SUPFAM" id="SSF52540">
    <property type="entry name" value="P-loop containing nucleoside triphosphate hydrolases"/>
    <property type="match status" value="1"/>
</dbReference>
<sequence>MDKKMKIDFTSAFKDTTTLQVPQKKVTLHKKTHCTDKICRDNTSHEAIVPEGMPYTDIDLAQPIDTEIFAYELDLFQRISCIALERDENVLVCAHTASGKTAIAEYAIHLALKRKQRVVYTSPIKALSNQKYRELKLKFDDVGLITGDSTLNPKASVLVMTTEILRNMLYRSNELVGEIKFVIFDEIHYMTDRERGVVWEECIILSTFNCVFLSATLPNANEFAEWVVNVQGRVCHIVSNDRRVVPLIHYVFPVGGKSLFKIKGGGETDAVASDAAVDEENDEDRVTGGYDGERTDRGCTARRTKEGALCGARNGKKGEKGRNMGDNRRNTESSSRRGTNVRYCGVDGTKMDNHTSTESSDDRLAGGDERRGRGTRGNKRHDDTSGDRRRFNRGKGREEEKHKKSTNKKRNTKKVFKATKKALKAHSPTSTVDFNVEMFNEAIQNIKKSRVDYADIKAIIGLLTEKALLPVIVFNFRRKDCENFATCLEEDYNSTEEKEHVTMIFNKALETLRVEDRALTPIQSMLPLLLRGIGIHHSGLLPVLKEIIEILFSLNLIKVLFATETFSIGLNMPAKCVLFTTLFKFDGEKMRTITSGEYIQMSGRAGRRGIDKEGICISILTEAINIESAVALFNGRSNPLQSAFHLTYNMILNLLKIEGLDPVYVLERSFFHYQKIKGVERLRDTVNYFYGLMSKVEGVKVSDEGIDKERSAVSNACANNQLKDYAHNSNTLYDHLHENNDSNNDMHENGERENSNTGEFEFVNDALSQRKLEDLSLSDLLVKGRLIDVTLNVNGFPIYLQNCIISSVSGLKDKKKKGEKDVNLEVVVLLYNRTNKMKRKCIRLCDISAIYDARVKINNKRLGRKYSLLYGTPVTGHYCTICEEEVSAACLEERCFFGVLEQFMEGAGIEGLDEKMLEKEEEHPIEVNSAMTMEYKTDSVSNGDMSGYVNASNGMSDSGALPNGSRSISREDVYQDEKSGKRSCDGRVNGNTGSDGDQDRFNKLPSNKCLDRSDNESDVSGAETADSDQSSGAKSEDEETSRDSSTSTSLPCTASPVLKNKILKYLNNVYNTKNSELFVASRIDHIDQCTKMIQVLRRLDYYDNNSVTVKGRVACELNTEELVLTELIFNGHFLKLSVIEVVSLLSCLVFTEKEDAEVSEQSLRNYKIIEEVVQNVVKVMNQVGLNVQVEDFPYSNELMDVVRMWAAGASFESVTARTQVFEGSIVRCLKRLDEMLRQLSCAARAIGNLEMERIFGEGISKIKRDIVFCNSLYL</sequence>
<dbReference type="InParanoid" id="L2GT55"/>
<dbReference type="SMART" id="SM00490">
    <property type="entry name" value="HELICc"/>
    <property type="match status" value="1"/>
</dbReference>
<evidence type="ECO:0000313" key="9">
    <source>
        <dbReference type="EMBL" id="ELA46809.1"/>
    </source>
</evidence>
<dbReference type="PROSITE" id="PS51194">
    <property type="entry name" value="HELICASE_CTER"/>
    <property type="match status" value="1"/>
</dbReference>
<dbReference type="InterPro" id="IPR014001">
    <property type="entry name" value="Helicase_ATP-bd"/>
</dbReference>
<dbReference type="FunFam" id="3.40.50.300:FF:000083">
    <property type="entry name" value="ATP-dependent RNA helicase DOB1"/>
    <property type="match status" value="1"/>
</dbReference>
<dbReference type="EMBL" id="GL877432">
    <property type="protein sequence ID" value="ELA46809.1"/>
    <property type="molecule type" value="Genomic_DNA"/>
</dbReference>
<feature type="compositionally biased region" description="Basic and acidic residues" evidence="6">
    <location>
        <begin position="380"/>
        <end position="402"/>
    </location>
</feature>
<dbReference type="GeneID" id="19879583"/>
<feature type="compositionally biased region" description="Basic residues" evidence="6">
    <location>
        <begin position="403"/>
        <end position="413"/>
    </location>
</feature>
<dbReference type="RefSeq" id="XP_008074725.1">
    <property type="nucleotide sequence ID" value="XM_008076534.1"/>
</dbReference>
<feature type="compositionally biased region" description="Polar residues" evidence="6">
    <location>
        <begin position="946"/>
        <end position="956"/>
    </location>
</feature>
<evidence type="ECO:0000256" key="4">
    <source>
        <dbReference type="ARBA" id="ARBA00022806"/>
    </source>
</evidence>
<dbReference type="CDD" id="cd18795">
    <property type="entry name" value="SF2_C_Ski2"/>
    <property type="match status" value="1"/>
</dbReference>
<feature type="region of interest" description="Disordered" evidence="6">
    <location>
        <begin position="310"/>
        <end position="413"/>
    </location>
</feature>
<dbReference type="Pfam" id="PF00270">
    <property type="entry name" value="DEAD"/>
    <property type="match status" value="1"/>
</dbReference>